<feature type="coiled-coil region" evidence="1">
    <location>
        <begin position="55"/>
        <end position="86"/>
    </location>
</feature>
<protein>
    <submittedName>
        <fullName evidence="3">Uncharacterized protein</fullName>
    </submittedName>
</protein>
<evidence type="ECO:0000313" key="3">
    <source>
        <dbReference type="EMBL" id="AMN76863.1"/>
    </source>
</evidence>
<accession>A0A127HQW0</accession>
<organism evidence="3 4">
    <name type="scientific">Pseudomonas azotoformans</name>
    <dbReference type="NCBI Taxonomy" id="47878"/>
    <lineage>
        <taxon>Bacteria</taxon>
        <taxon>Pseudomonadati</taxon>
        <taxon>Pseudomonadota</taxon>
        <taxon>Gammaproteobacteria</taxon>
        <taxon>Pseudomonadales</taxon>
        <taxon>Pseudomonadaceae</taxon>
        <taxon>Pseudomonas</taxon>
    </lineage>
</organism>
<dbReference type="EMBL" id="CP014546">
    <property type="protein sequence ID" value="AMN76863.1"/>
    <property type="molecule type" value="Genomic_DNA"/>
</dbReference>
<reference evidence="3 4" key="1">
    <citation type="submission" date="2016-02" db="EMBL/GenBank/DDBJ databases">
        <title>Complete genome sequence of Pseudomonas azotoformans S4.</title>
        <authorList>
            <person name="Fang Y."/>
            <person name="Wu L."/>
            <person name="Feng G."/>
        </authorList>
    </citation>
    <scope>NUCLEOTIDE SEQUENCE [LARGE SCALE GENOMIC DNA]</scope>
    <source>
        <strain evidence="3 4">S4</strain>
    </source>
</reference>
<feature type="transmembrane region" description="Helical" evidence="2">
    <location>
        <begin position="6"/>
        <end position="26"/>
    </location>
</feature>
<gene>
    <name evidence="3" type="ORF">AYR47_00300</name>
</gene>
<keyword evidence="2" id="KW-0812">Transmembrane</keyword>
<keyword evidence="1" id="KW-0175">Coiled coil</keyword>
<dbReference type="Proteomes" id="UP000070516">
    <property type="component" value="Chromosome"/>
</dbReference>
<evidence type="ECO:0000256" key="2">
    <source>
        <dbReference type="SAM" id="Phobius"/>
    </source>
</evidence>
<proteinExistence type="predicted"/>
<keyword evidence="2" id="KW-0472">Membrane</keyword>
<dbReference type="RefSeq" id="WP_061433865.1">
    <property type="nucleotide sequence ID" value="NZ_CP014546.1"/>
</dbReference>
<name>A0A127HQW0_PSEAZ</name>
<dbReference type="KEGG" id="pazo:AYR47_00300"/>
<dbReference type="AlphaFoldDB" id="A0A127HQW0"/>
<evidence type="ECO:0000313" key="4">
    <source>
        <dbReference type="Proteomes" id="UP000070516"/>
    </source>
</evidence>
<sequence length="251" mass="29098">MDIIDFVFLAVISLLMSCIAIFFRAYHKAKGNNRALLEDTARIEKEKQKIIYEFGIESEKNKQKHAREIEDLKQQNAEKLDQQKRAHDVDIQKRKYKYESKCREYYAAMDELDEFRGLNIEIIEKELGPMISACFASDLGISNNLFVDANEKAIKIIGDVRAQEAKLFSQLNGLKLSATKEILDIIEQLRETTTQSKYYLEEIISYVFSPEFRHTKSIPEKIQSKSAGLNERTTHLNKKLLIALRTDLDQL</sequence>
<keyword evidence="2" id="KW-1133">Transmembrane helix</keyword>
<evidence type="ECO:0000256" key="1">
    <source>
        <dbReference type="SAM" id="Coils"/>
    </source>
</evidence>